<keyword evidence="1" id="KW-0472">Membrane</keyword>
<keyword evidence="4" id="KW-1185">Reference proteome</keyword>
<evidence type="ECO:0000256" key="1">
    <source>
        <dbReference type="SAM" id="Phobius"/>
    </source>
</evidence>
<accession>A0AAD4D4V5</accession>
<name>A0AAD4D4V5_9FUNG</name>
<feature type="chain" id="PRO_5042096012" evidence="2">
    <location>
        <begin position="30"/>
        <end position="196"/>
    </location>
</feature>
<feature type="transmembrane region" description="Helical" evidence="1">
    <location>
        <begin position="178"/>
        <end position="195"/>
    </location>
</feature>
<keyword evidence="1" id="KW-1133">Transmembrane helix</keyword>
<feature type="signal peptide" evidence="2">
    <location>
        <begin position="1"/>
        <end position="29"/>
    </location>
</feature>
<comment type="caution">
    <text evidence="3">The sequence shown here is derived from an EMBL/GenBank/DDBJ whole genome shotgun (WGS) entry which is preliminary data.</text>
</comment>
<gene>
    <name evidence="3" type="ORF">BGZ95_002966</name>
</gene>
<evidence type="ECO:0000256" key="2">
    <source>
        <dbReference type="SAM" id="SignalP"/>
    </source>
</evidence>
<keyword evidence="1" id="KW-0812">Transmembrane</keyword>
<keyword evidence="2" id="KW-0732">Signal</keyword>
<dbReference type="EMBL" id="JAAAIL010001650">
    <property type="protein sequence ID" value="KAG0266986.1"/>
    <property type="molecule type" value="Genomic_DNA"/>
</dbReference>
<protein>
    <submittedName>
        <fullName evidence="3">Uncharacterized protein</fullName>
    </submittedName>
</protein>
<dbReference type="Proteomes" id="UP001194580">
    <property type="component" value="Unassembled WGS sequence"/>
</dbReference>
<organism evidence="3 4">
    <name type="scientific">Linnemannia exigua</name>
    <dbReference type="NCBI Taxonomy" id="604196"/>
    <lineage>
        <taxon>Eukaryota</taxon>
        <taxon>Fungi</taxon>
        <taxon>Fungi incertae sedis</taxon>
        <taxon>Mucoromycota</taxon>
        <taxon>Mortierellomycotina</taxon>
        <taxon>Mortierellomycetes</taxon>
        <taxon>Mortierellales</taxon>
        <taxon>Mortierellaceae</taxon>
        <taxon>Linnemannia</taxon>
    </lineage>
</organism>
<reference evidence="3" key="1">
    <citation type="journal article" date="2020" name="Fungal Divers.">
        <title>Resolving the Mortierellaceae phylogeny through synthesis of multi-gene phylogenetics and phylogenomics.</title>
        <authorList>
            <person name="Vandepol N."/>
            <person name="Liber J."/>
            <person name="Desiro A."/>
            <person name="Na H."/>
            <person name="Kennedy M."/>
            <person name="Barry K."/>
            <person name="Grigoriev I.V."/>
            <person name="Miller A.N."/>
            <person name="O'Donnell K."/>
            <person name="Stajich J.E."/>
            <person name="Bonito G."/>
        </authorList>
    </citation>
    <scope>NUCLEOTIDE SEQUENCE</scope>
    <source>
        <strain evidence="3">NRRL 28262</strain>
    </source>
</reference>
<evidence type="ECO:0000313" key="3">
    <source>
        <dbReference type="EMBL" id="KAG0266986.1"/>
    </source>
</evidence>
<dbReference type="AlphaFoldDB" id="A0AAD4D4V5"/>
<evidence type="ECO:0000313" key="4">
    <source>
        <dbReference type="Proteomes" id="UP001194580"/>
    </source>
</evidence>
<proteinExistence type="predicted"/>
<sequence length="196" mass="20621">MRLQLPSPASAILLVVVLSLHTLETQAQAQTQSKNPNYHLQAHTIISAQQLQQQQEPTEACTTCLRTLLPNAYPVCANLQISFNDTNKNVVEELLKLPLLARACFCVGVEPKTIELCTSTDTCGPLSEVTKNDLANYARCCAELGPQDAAARANALKGGDGKTAAPAAGLKLVVADSVLYAGLVALVAAAVTAVVL</sequence>